<reference evidence="2" key="1">
    <citation type="journal article" date="2019" name="Int. J. Syst. Evol. Microbiol.">
        <title>The Global Catalogue of Microorganisms (GCM) 10K type strain sequencing project: providing services to taxonomists for standard genome sequencing and annotation.</title>
        <authorList>
            <consortium name="The Broad Institute Genomics Platform"/>
            <consortium name="The Broad Institute Genome Sequencing Center for Infectious Disease"/>
            <person name="Wu L."/>
            <person name="Ma J."/>
        </authorList>
    </citation>
    <scope>NUCLEOTIDE SEQUENCE [LARGE SCALE GENOMIC DNA]</scope>
    <source>
        <strain evidence="2">JCM 1405</strain>
    </source>
</reference>
<keyword evidence="2" id="KW-1185">Reference proteome</keyword>
<proteinExistence type="predicted"/>
<dbReference type="Proteomes" id="UP001500339">
    <property type="component" value="Unassembled WGS sequence"/>
</dbReference>
<protein>
    <submittedName>
        <fullName evidence="1">DHHW family protein</fullName>
    </submittedName>
</protein>
<comment type="caution">
    <text evidence="1">The sequence shown here is derived from an EMBL/GenBank/DDBJ whole genome shotgun (WGS) entry which is preliminary data.</text>
</comment>
<dbReference type="Pfam" id="PF14286">
    <property type="entry name" value="DHHW"/>
    <property type="match status" value="1"/>
</dbReference>
<name>A0ABP3U218_9CLOT</name>
<dbReference type="EMBL" id="BAAACF010000001">
    <property type="protein sequence ID" value="GAA0720499.1"/>
    <property type="molecule type" value="Genomic_DNA"/>
</dbReference>
<dbReference type="RefSeq" id="WP_343767278.1">
    <property type="nucleotide sequence ID" value="NZ_BAAACF010000001.1"/>
</dbReference>
<evidence type="ECO:0000313" key="1">
    <source>
        <dbReference type="EMBL" id="GAA0720499.1"/>
    </source>
</evidence>
<evidence type="ECO:0000313" key="2">
    <source>
        <dbReference type="Proteomes" id="UP001500339"/>
    </source>
</evidence>
<sequence length="376" mass="43922">MKVYRIILSFIIMLFLGTMAIINFTFPDREFSEEENRMLKGKPTFSWETLKNGKFTKEYEAYITDQFPFRDFWVEVKASSERLLQKRDNNGVYLGKDGYLLQKVDKVDEEILNKNLQAINMFGKNNTGNKIYFLLAPNSVEILKNKLPPFASSENQLYIINSVQNKLDSSISFIDGYKALSEHKNEYIYYKTDHHWTSFGAYYAYNYLGSKMGYTPLAIEDFNVEKVTDEFYGTLYSKGNYRTASSDSIHIFKPKKEPSYTVEYLDTNTSSHSLYEFKHLNSKDKYSLFLDGNHALTVIKTDINKDKKLLVIKDSYAHSLIPFLTNNYGEIHVMDLRYFNMSVGNYMKENNIEEVLLVYNILSFVEDSSIMNLKFK</sequence>
<accession>A0ABP3U218</accession>
<gene>
    <name evidence="1" type="ORF">GCM10008905_09750</name>
</gene>
<organism evidence="1 2">
    <name type="scientific">Clostridium malenominatum</name>
    <dbReference type="NCBI Taxonomy" id="1539"/>
    <lineage>
        <taxon>Bacteria</taxon>
        <taxon>Bacillati</taxon>
        <taxon>Bacillota</taxon>
        <taxon>Clostridia</taxon>
        <taxon>Eubacteriales</taxon>
        <taxon>Clostridiaceae</taxon>
        <taxon>Clostridium</taxon>
    </lineage>
</organism>
<dbReference type="InterPro" id="IPR025945">
    <property type="entry name" value="DHHW"/>
</dbReference>